<evidence type="ECO:0000256" key="7">
    <source>
        <dbReference type="ARBA" id="ARBA00022833"/>
    </source>
</evidence>
<gene>
    <name evidence="11" type="ORF">ESZ00_11625</name>
</gene>
<dbReference type="EMBL" id="SDMK01000002">
    <property type="protein sequence ID" value="RXS95244.1"/>
    <property type="molecule type" value="Genomic_DNA"/>
</dbReference>
<dbReference type="PANTHER" id="PTHR12589:SF7">
    <property type="entry name" value="6-PYRUVOYL TETRAHYDROBIOPTERIN SYNTHASE"/>
    <property type="match status" value="1"/>
</dbReference>
<dbReference type="OrthoDB" id="9804698at2"/>
<comment type="catalytic activity">
    <reaction evidence="10">
        <text>7,8-dihydroneopterin 3'-triphosphate + H2O = 6-carboxy-5,6,7,8-tetrahydropterin + triphosphate + acetaldehyde + 2 H(+)</text>
        <dbReference type="Rhea" id="RHEA:27966"/>
        <dbReference type="ChEBI" id="CHEBI:15343"/>
        <dbReference type="ChEBI" id="CHEBI:15377"/>
        <dbReference type="ChEBI" id="CHEBI:15378"/>
        <dbReference type="ChEBI" id="CHEBI:18036"/>
        <dbReference type="ChEBI" id="CHEBI:58462"/>
        <dbReference type="ChEBI" id="CHEBI:61032"/>
        <dbReference type="EC" id="4.1.2.50"/>
    </reaction>
</comment>
<sequence>MRAYFGRRYMLSASHRLHSEQLSAEENRAAYGKCNNPHGHGHNYFIEVIVSGPVDEESGMVCDLVELDACVRREVLDVFDHTNLNLHEDFRELVPTTENFNIVVHRRLTAAFPLSFGSAEIASVRTEETSNNSFEFPVPVAGTVQSFGKGSAA</sequence>
<evidence type="ECO:0000256" key="4">
    <source>
        <dbReference type="ARBA" id="ARBA00012982"/>
    </source>
</evidence>
<name>A0A4Q1SDE6_9BACT</name>
<comment type="pathway">
    <text evidence="2">Purine metabolism; 7-cyano-7-deazaguanine biosynthesis.</text>
</comment>
<evidence type="ECO:0000256" key="6">
    <source>
        <dbReference type="ARBA" id="ARBA00022723"/>
    </source>
</evidence>
<keyword evidence="6" id="KW-0479">Metal-binding</keyword>
<accession>A0A4Q1SDE6</accession>
<dbReference type="UniPathway" id="UPA00391"/>
<dbReference type="PROSITE" id="PS00987">
    <property type="entry name" value="PTPS_1"/>
    <property type="match status" value="1"/>
</dbReference>
<evidence type="ECO:0000256" key="1">
    <source>
        <dbReference type="ARBA" id="ARBA00001947"/>
    </source>
</evidence>
<dbReference type="EC" id="4.1.2.50" evidence="4"/>
<dbReference type="FunFam" id="3.30.479.10:FF:000003">
    <property type="entry name" value="6-pyruvoyl tetrahydrobiopterin synthase"/>
    <property type="match status" value="1"/>
</dbReference>
<evidence type="ECO:0000256" key="5">
    <source>
        <dbReference type="ARBA" id="ARBA00018141"/>
    </source>
</evidence>
<dbReference type="SUPFAM" id="SSF55620">
    <property type="entry name" value="Tetrahydrobiopterin biosynthesis enzymes-like"/>
    <property type="match status" value="1"/>
</dbReference>
<dbReference type="GO" id="GO:0003874">
    <property type="term" value="F:6-pyruvoyltetrahydropterin synthase activity"/>
    <property type="evidence" value="ECO:0007669"/>
    <property type="project" value="InterPro"/>
</dbReference>
<dbReference type="Proteomes" id="UP000290253">
    <property type="component" value="Unassembled WGS sequence"/>
</dbReference>
<evidence type="ECO:0000256" key="8">
    <source>
        <dbReference type="ARBA" id="ARBA00023239"/>
    </source>
</evidence>
<dbReference type="PANTHER" id="PTHR12589">
    <property type="entry name" value="PYRUVOYL TETRAHYDROBIOPTERIN SYNTHASE"/>
    <property type="match status" value="1"/>
</dbReference>
<keyword evidence="8" id="KW-0456">Lyase</keyword>
<evidence type="ECO:0000256" key="10">
    <source>
        <dbReference type="ARBA" id="ARBA00048807"/>
    </source>
</evidence>
<comment type="caution">
    <text evidence="11">The sequence shown here is derived from an EMBL/GenBank/DDBJ whole genome shotgun (WGS) entry which is preliminary data.</text>
</comment>
<evidence type="ECO:0000256" key="9">
    <source>
        <dbReference type="ARBA" id="ARBA00031449"/>
    </source>
</evidence>
<dbReference type="RefSeq" id="WP_129208442.1">
    <property type="nucleotide sequence ID" value="NZ_BMGU01000003.1"/>
</dbReference>
<dbReference type="Pfam" id="PF01242">
    <property type="entry name" value="PTPS"/>
    <property type="match status" value="1"/>
</dbReference>
<comment type="cofactor">
    <cofactor evidence="1">
        <name>Zn(2+)</name>
        <dbReference type="ChEBI" id="CHEBI:29105"/>
    </cofactor>
</comment>
<dbReference type="GO" id="GO:0046872">
    <property type="term" value="F:metal ion binding"/>
    <property type="evidence" value="ECO:0007669"/>
    <property type="project" value="UniProtKB-KW"/>
</dbReference>
<dbReference type="Gene3D" id="3.30.479.10">
    <property type="entry name" value="6-pyruvoyl tetrahydropterin synthase/QueD"/>
    <property type="match status" value="1"/>
</dbReference>
<keyword evidence="7" id="KW-0862">Zinc</keyword>
<dbReference type="GO" id="GO:0070497">
    <property type="term" value="F:6-carboxytetrahydropterin synthase activity"/>
    <property type="evidence" value="ECO:0007669"/>
    <property type="project" value="UniProtKB-EC"/>
</dbReference>
<comment type="similarity">
    <text evidence="3">Belongs to the PTPS family. QueD subfamily.</text>
</comment>
<reference evidence="11 12" key="1">
    <citation type="journal article" date="2016" name="Int. J. Syst. Evol. Microbiol.">
        <title>Acidipila dinghuensis sp. nov., an acidobacterium isolated from forest soil.</title>
        <authorList>
            <person name="Jiang Y.W."/>
            <person name="Wang J."/>
            <person name="Chen M.H."/>
            <person name="Lv Y.Y."/>
            <person name="Qiu L.H."/>
        </authorList>
    </citation>
    <scope>NUCLEOTIDE SEQUENCE [LARGE SCALE GENOMIC DNA]</scope>
    <source>
        <strain evidence="11 12">DHOF10</strain>
    </source>
</reference>
<evidence type="ECO:0000313" key="11">
    <source>
        <dbReference type="EMBL" id="RXS95244.1"/>
    </source>
</evidence>
<dbReference type="GO" id="GO:0006729">
    <property type="term" value="P:tetrahydrobiopterin biosynthetic process"/>
    <property type="evidence" value="ECO:0007669"/>
    <property type="project" value="InterPro"/>
</dbReference>
<evidence type="ECO:0000313" key="12">
    <source>
        <dbReference type="Proteomes" id="UP000290253"/>
    </source>
</evidence>
<organism evidence="11 12">
    <name type="scientific">Silvibacterium dinghuense</name>
    <dbReference type="NCBI Taxonomy" id="1560006"/>
    <lineage>
        <taxon>Bacteria</taxon>
        <taxon>Pseudomonadati</taxon>
        <taxon>Acidobacteriota</taxon>
        <taxon>Terriglobia</taxon>
        <taxon>Terriglobales</taxon>
        <taxon>Acidobacteriaceae</taxon>
        <taxon>Silvibacterium</taxon>
    </lineage>
</organism>
<dbReference type="AlphaFoldDB" id="A0A4Q1SDE6"/>
<protein>
    <recommendedName>
        <fullName evidence="5">6-carboxy-5,6,7,8-tetrahydropterin synthase</fullName>
        <ecNumber evidence="4">4.1.2.50</ecNumber>
    </recommendedName>
    <alternativeName>
        <fullName evidence="9">Queuosine biosynthesis protein QueD</fullName>
    </alternativeName>
</protein>
<keyword evidence="12" id="KW-1185">Reference proteome</keyword>
<evidence type="ECO:0000256" key="2">
    <source>
        <dbReference type="ARBA" id="ARBA00005061"/>
    </source>
</evidence>
<proteinExistence type="inferred from homology"/>
<dbReference type="InterPro" id="IPR007115">
    <property type="entry name" value="6-PTP_synth/QueD"/>
</dbReference>
<dbReference type="InterPro" id="IPR038418">
    <property type="entry name" value="6-PTP_synth/QueD_sf"/>
</dbReference>
<evidence type="ECO:0000256" key="3">
    <source>
        <dbReference type="ARBA" id="ARBA00008900"/>
    </source>
</evidence>
<dbReference type="InterPro" id="IPR022470">
    <property type="entry name" value="PTPS_Cys_AS"/>
</dbReference>